<evidence type="ECO:0000313" key="4">
    <source>
        <dbReference type="EMBL" id="GEL26087.1"/>
    </source>
</evidence>
<dbReference type="Proteomes" id="UP000321685">
    <property type="component" value="Unassembled WGS sequence"/>
</dbReference>
<dbReference type="SUPFAM" id="SSF56801">
    <property type="entry name" value="Acetyl-CoA synthetase-like"/>
    <property type="match status" value="1"/>
</dbReference>
<name>A0A511DNZ3_9PSEU</name>
<comment type="caution">
    <text evidence="4">The sequence shown here is derived from an EMBL/GenBank/DDBJ whole genome shotgun (WGS) entry which is preliminary data.</text>
</comment>
<dbReference type="PANTHER" id="PTHR43272:SF33">
    <property type="entry name" value="AMP-BINDING DOMAIN-CONTAINING PROTEIN-RELATED"/>
    <property type="match status" value="1"/>
</dbReference>
<accession>A0A511DNZ3</accession>
<dbReference type="CDD" id="cd05907">
    <property type="entry name" value="VL_LC_FACS_like"/>
    <property type="match status" value="1"/>
</dbReference>
<keyword evidence="2" id="KW-0067">ATP-binding</keyword>
<dbReference type="GO" id="GO:0005524">
    <property type="term" value="F:ATP binding"/>
    <property type="evidence" value="ECO:0007669"/>
    <property type="project" value="UniProtKB-KW"/>
</dbReference>
<dbReference type="GO" id="GO:0004467">
    <property type="term" value="F:long-chain fatty acid-CoA ligase activity"/>
    <property type="evidence" value="ECO:0007669"/>
    <property type="project" value="TreeGrafter"/>
</dbReference>
<evidence type="ECO:0000259" key="3">
    <source>
        <dbReference type="Pfam" id="PF00501"/>
    </source>
</evidence>
<proteinExistence type="predicted"/>
<evidence type="ECO:0000256" key="2">
    <source>
        <dbReference type="ARBA" id="ARBA00022840"/>
    </source>
</evidence>
<dbReference type="AlphaFoldDB" id="A0A511DNZ3"/>
<dbReference type="EMBL" id="BJVJ01000074">
    <property type="protein sequence ID" value="GEL26087.1"/>
    <property type="molecule type" value="Genomic_DNA"/>
</dbReference>
<protein>
    <submittedName>
        <fullName evidence="4">AMP-dependent synthetase</fullName>
    </submittedName>
</protein>
<evidence type="ECO:0000256" key="1">
    <source>
        <dbReference type="ARBA" id="ARBA00022741"/>
    </source>
</evidence>
<feature type="domain" description="AMP-dependent synthetase/ligase" evidence="3">
    <location>
        <begin position="21"/>
        <end position="430"/>
    </location>
</feature>
<dbReference type="InterPro" id="IPR000873">
    <property type="entry name" value="AMP-dep_synth/lig_dom"/>
</dbReference>
<organism evidence="4 5">
    <name type="scientific">Pseudonocardia sulfidoxydans NBRC 16205</name>
    <dbReference type="NCBI Taxonomy" id="1223511"/>
    <lineage>
        <taxon>Bacteria</taxon>
        <taxon>Bacillati</taxon>
        <taxon>Actinomycetota</taxon>
        <taxon>Actinomycetes</taxon>
        <taxon>Pseudonocardiales</taxon>
        <taxon>Pseudonocardiaceae</taxon>
        <taxon>Pseudonocardia</taxon>
    </lineage>
</organism>
<evidence type="ECO:0000313" key="5">
    <source>
        <dbReference type="Proteomes" id="UP000321685"/>
    </source>
</evidence>
<dbReference type="RefSeq" id="WP_147113435.1">
    <property type="nucleotide sequence ID" value="NZ_BJVJ01000074.1"/>
</dbReference>
<dbReference type="PANTHER" id="PTHR43272">
    <property type="entry name" value="LONG-CHAIN-FATTY-ACID--COA LIGASE"/>
    <property type="match status" value="1"/>
</dbReference>
<dbReference type="GO" id="GO:0016020">
    <property type="term" value="C:membrane"/>
    <property type="evidence" value="ECO:0007669"/>
    <property type="project" value="TreeGrafter"/>
</dbReference>
<dbReference type="Pfam" id="PF23562">
    <property type="entry name" value="AMP-binding_C_3"/>
    <property type="match status" value="1"/>
</dbReference>
<dbReference type="InterPro" id="IPR042099">
    <property type="entry name" value="ANL_N_sf"/>
</dbReference>
<reference evidence="4 5" key="1">
    <citation type="submission" date="2019-07" db="EMBL/GenBank/DDBJ databases">
        <title>Whole genome shotgun sequence of Pseudonocardia sulfidoxydans NBRC 16205.</title>
        <authorList>
            <person name="Hosoyama A."/>
            <person name="Uohara A."/>
            <person name="Ohji S."/>
            <person name="Ichikawa N."/>
        </authorList>
    </citation>
    <scope>NUCLEOTIDE SEQUENCE [LARGE SCALE GENOMIC DNA]</scope>
    <source>
        <strain evidence="4 5">NBRC 16205</strain>
    </source>
</reference>
<keyword evidence="1" id="KW-0547">Nucleotide-binding</keyword>
<dbReference type="PROSITE" id="PS00455">
    <property type="entry name" value="AMP_BINDING"/>
    <property type="match status" value="1"/>
</dbReference>
<dbReference type="Gene3D" id="3.40.50.12780">
    <property type="entry name" value="N-terminal domain of ligase-like"/>
    <property type="match status" value="2"/>
</dbReference>
<dbReference type="OrthoDB" id="9803968at2"/>
<gene>
    <name evidence="4" type="ORF">PSU4_50410</name>
</gene>
<keyword evidence="5" id="KW-1185">Reference proteome</keyword>
<dbReference type="InterPro" id="IPR020845">
    <property type="entry name" value="AMP-binding_CS"/>
</dbReference>
<sequence>MTATASTVPSVARLFHDRVFASADREAFRVPEADGTWRSITWGATGERVGELAAGLVALDIEAGDRVAVMSSTRYEWITCDLAIMCAGAATTTVYPSTAAPDVAYILADSGSRVVFAEDAEQVAKLREHRKELPDVGIVVLIDGTPDGTDDWVITLDDLAARGRALTETSPDAVANRIDAIGPDDLATLIYTSGTTGRPKGVRLPQKAWTYQGEALTKLDLVRADDLQYLWLPLAHSFGKVLLSAQLAIGFASAVDGRVDKIVDNMGVVRPTMMAAAPRIFEKAHARIVTTIAAEGGPKAKLFGWAVSVGRKVSDLTLAGRSVPPLLALQHRVADKLVLSKIRDRFGGRIRFFVSGSAALAPDLAHWFHAAGVIILEGYGMTENAAGGSVNELSRYRIGTVGRPLPGTEIKIGDDGEVLLRSPSVMTGYHNLPEQTADALDDEGFLHTGDIGELDADGYLRITDRKKDLFKTSGGKYVAPQPIEGQMLAVCPYVSQVVVHGEGRNYCTALLTLDADALEGWAANNDLSGRDHATLVKSPEVRAMVQDHVDTLNGRLNRWETIKKFAILDRELSLEEGELTPSMKIRRKDVEKRHRAALDALYGD</sequence>
<dbReference type="Pfam" id="PF00501">
    <property type="entry name" value="AMP-binding"/>
    <property type="match status" value="1"/>
</dbReference>